<dbReference type="AlphaFoldDB" id="A0A1U7NIW9"/>
<protein>
    <recommendedName>
        <fullName evidence="4">ABC transmembrane type-1 domain-containing protein</fullName>
    </recommendedName>
</protein>
<dbReference type="EMBL" id="MPJW01000039">
    <property type="protein sequence ID" value="OLU42752.1"/>
    <property type="molecule type" value="Genomic_DNA"/>
</dbReference>
<reference evidence="2 3" key="1">
    <citation type="submission" date="2016-11" db="EMBL/GenBank/DDBJ databases">
        <title>Description of two novel members of the family Erysipelotrichaceae: Ileibacterium lipovorans gen. nov., sp. nov. and Dubosiella newyorkensis, gen. nov., sp. nov.</title>
        <authorList>
            <person name="Cox L.M."/>
            <person name="Sohn J."/>
            <person name="Tyrrell K.L."/>
            <person name="Citron D.M."/>
            <person name="Lawson P.A."/>
            <person name="Patel N.B."/>
            <person name="Iizumi T."/>
            <person name="Perez-Perez G.I."/>
            <person name="Goldstein E.J."/>
            <person name="Blaser M.J."/>
        </authorList>
    </citation>
    <scope>NUCLEOTIDE SEQUENCE [LARGE SCALE GENOMIC DNA]</scope>
    <source>
        <strain evidence="2 3">NYU-BL-A3</strain>
    </source>
</reference>
<evidence type="ECO:0000313" key="3">
    <source>
        <dbReference type="Proteomes" id="UP000186341"/>
    </source>
</evidence>
<proteinExistence type="predicted"/>
<keyword evidence="1" id="KW-1133">Transmembrane helix</keyword>
<keyword evidence="1" id="KW-0472">Membrane</keyword>
<evidence type="ECO:0000313" key="2">
    <source>
        <dbReference type="EMBL" id="OLU42752.1"/>
    </source>
</evidence>
<dbReference type="RefSeq" id="WP_075817614.1">
    <property type="nucleotide sequence ID" value="NZ_CARDDN010000140.1"/>
</dbReference>
<accession>A0A1U7NIW9</accession>
<evidence type="ECO:0008006" key="4">
    <source>
        <dbReference type="Google" id="ProtNLM"/>
    </source>
</evidence>
<name>A0A1U7NIW9_9FIRM</name>
<feature type="transmembrane region" description="Helical" evidence="1">
    <location>
        <begin position="20"/>
        <end position="41"/>
    </location>
</feature>
<keyword evidence="3" id="KW-1185">Reference proteome</keyword>
<comment type="caution">
    <text evidence="2">The sequence shown here is derived from an EMBL/GenBank/DDBJ whole genome shotgun (WGS) entry which is preliminary data.</text>
</comment>
<evidence type="ECO:0000256" key="1">
    <source>
        <dbReference type="SAM" id="Phobius"/>
    </source>
</evidence>
<organism evidence="2 3">
    <name type="scientific">Ileibacterium valens</name>
    <dbReference type="NCBI Taxonomy" id="1862668"/>
    <lineage>
        <taxon>Bacteria</taxon>
        <taxon>Bacillati</taxon>
        <taxon>Bacillota</taxon>
        <taxon>Erysipelotrichia</taxon>
        <taxon>Erysipelotrichales</taxon>
        <taxon>Erysipelotrichaceae</taxon>
        <taxon>Ileibacterium</taxon>
    </lineage>
</organism>
<sequence>MIFPKVLLDQLMNTNDIFKLLQTVLLFSLGIFIGQTASSFLQNEAFYRRRIVLEKFQHDLCDHLSEVDCTNLEDPKLLI</sequence>
<gene>
    <name evidence="2" type="ORF">BO222_01095</name>
</gene>
<dbReference type="Proteomes" id="UP000186341">
    <property type="component" value="Unassembled WGS sequence"/>
</dbReference>
<keyword evidence="1" id="KW-0812">Transmembrane</keyword>